<dbReference type="PROSITE" id="PS00719">
    <property type="entry name" value="GLYCOSYL_HYDROL_F2_1"/>
    <property type="match status" value="1"/>
</dbReference>
<comment type="similarity">
    <text evidence="3 12">Belongs to the glycosyl hydrolase 2 family.</text>
</comment>
<dbReference type="GO" id="GO:0030246">
    <property type="term" value="F:carbohydrate binding"/>
    <property type="evidence" value="ECO:0007669"/>
    <property type="project" value="TreeGrafter"/>
</dbReference>
<dbReference type="InterPro" id="IPR023232">
    <property type="entry name" value="Glyco_hydro_2_AS"/>
</dbReference>
<organism evidence="17 18">
    <name type="scientific">Rhynocoris fuscipes</name>
    <dbReference type="NCBI Taxonomy" id="488301"/>
    <lineage>
        <taxon>Eukaryota</taxon>
        <taxon>Metazoa</taxon>
        <taxon>Ecdysozoa</taxon>
        <taxon>Arthropoda</taxon>
        <taxon>Hexapoda</taxon>
        <taxon>Insecta</taxon>
        <taxon>Pterygota</taxon>
        <taxon>Neoptera</taxon>
        <taxon>Paraneoptera</taxon>
        <taxon>Hemiptera</taxon>
        <taxon>Heteroptera</taxon>
        <taxon>Panheteroptera</taxon>
        <taxon>Cimicomorpha</taxon>
        <taxon>Reduviidae</taxon>
        <taxon>Harpactorinae</taxon>
        <taxon>Harpactorini</taxon>
        <taxon>Rhynocoris</taxon>
    </lineage>
</organism>
<dbReference type="InterPro" id="IPR036156">
    <property type="entry name" value="Beta-gal/glucu_dom_sf"/>
</dbReference>
<dbReference type="GO" id="GO:0005615">
    <property type="term" value="C:extracellular space"/>
    <property type="evidence" value="ECO:0007669"/>
    <property type="project" value="TreeGrafter"/>
</dbReference>
<dbReference type="InterPro" id="IPR006101">
    <property type="entry name" value="Glyco_hydro_2"/>
</dbReference>
<dbReference type="Gene3D" id="3.20.20.80">
    <property type="entry name" value="Glycosidases"/>
    <property type="match status" value="1"/>
</dbReference>
<accession>A0AAW1CYH3</accession>
<dbReference type="InterPro" id="IPR006104">
    <property type="entry name" value="Glyco_hydro_2_N"/>
</dbReference>
<feature type="signal peptide" evidence="13">
    <location>
        <begin position="1"/>
        <end position="18"/>
    </location>
</feature>
<evidence type="ECO:0000256" key="9">
    <source>
        <dbReference type="ARBA" id="ARBA00023180"/>
    </source>
</evidence>
<evidence type="ECO:0000256" key="12">
    <source>
        <dbReference type="RuleBase" id="RU361154"/>
    </source>
</evidence>
<keyword evidence="9" id="KW-0325">Glycoprotein</keyword>
<keyword evidence="7 13" id="KW-0732">Signal</keyword>
<dbReference type="PROSITE" id="PS00608">
    <property type="entry name" value="GLYCOSYL_HYDROL_F2_2"/>
    <property type="match status" value="1"/>
</dbReference>
<dbReference type="AlphaFoldDB" id="A0AAW1CYH3"/>
<dbReference type="NCBIfam" id="NF007538">
    <property type="entry name" value="PRK10150.1"/>
    <property type="match status" value="1"/>
</dbReference>
<comment type="subcellular location">
    <subcellularLocation>
        <location evidence="2">Lysosome</location>
    </subcellularLocation>
</comment>
<evidence type="ECO:0000313" key="17">
    <source>
        <dbReference type="EMBL" id="KAK9503501.1"/>
    </source>
</evidence>
<dbReference type="GO" id="GO:0005975">
    <property type="term" value="P:carbohydrate metabolic process"/>
    <property type="evidence" value="ECO:0007669"/>
    <property type="project" value="InterPro"/>
</dbReference>
<feature type="domain" description="Glycosyl hydrolases family 2 sugar binding" evidence="16">
    <location>
        <begin position="32"/>
        <end position="209"/>
    </location>
</feature>
<evidence type="ECO:0000256" key="8">
    <source>
        <dbReference type="ARBA" id="ARBA00022801"/>
    </source>
</evidence>
<evidence type="ECO:0000256" key="2">
    <source>
        <dbReference type="ARBA" id="ARBA00004371"/>
    </source>
</evidence>
<proteinExistence type="inferred from homology"/>
<dbReference type="FunFam" id="2.60.120.260:FF:000027">
    <property type="entry name" value="Beta-glucuronidase"/>
    <property type="match status" value="1"/>
</dbReference>
<dbReference type="SUPFAM" id="SSF51445">
    <property type="entry name" value="(Trans)glycosidases"/>
    <property type="match status" value="1"/>
</dbReference>
<dbReference type="InterPro" id="IPR017853">
    <property type="entry name" value="GH"/>
</dbReference>
<dbReference type="InterPro" id="IPR006103">
    <property type="entry name" value="Glyco_hydro_2_cat"/>
</dbReference>
<dbReference type="InterPro" id="IPR006102">
    <property type="entry name" value="Ig-like_GH2"/>
</dbReference>
<evidence type="ECO:0000256" key="5">
    <source>
        <dbReference type="ARBA" id="ARBA00012761"/>
    </source>
</evidence>
<dbReference type="FunFam" id="3.20.20.80:FF:000029">
    <property type="entry name" value="Beta-glucuronidase"/>
    <property type="match status" value="1"/>
</dbReference>
<name>A0AAW1CYH3_9HEMI</name>
<comment type="caution">
    <text evidence="17">The sequence shown here is derived from an EMBL/GenBank/DDBJ whole genome shotgun (WGS) entry which is preliminary data.</text>
</comment>
<protein>
    <recommendedName>
        <fullName evidence="6 12">Beta-glucuronidase</fullName>
        <ecNumber evidence="5 12">3.2.1.31</ecNumber>
    </recommendedName>
</protein>
<evidence type="ECO:0000256" key="10">
    <source>
        <dbReference type="ARBA" id="ARBA00023228"/>
    </source>
</evidence>
<dbReference type="PRINTS" id="PR00132">
    <property type="entry name" value="GLHYDRLASE2"/>
</dbReference>
<comment type="catalytic activity">
    <reaction evidence="12">
        <text>a beta-D-glucuronoside + H2O = D-glucuronate + an alcohol</text>
        <dbReference type="Rhea" id="RHEA:17633"/>
        <dbReference type="ChEBI" id="CHEBI:15377"/>
        <dbReference type="ChEBI" id="CHEBI:30879"/>
        <dbReference type="ChEBI" id="CHEBI:58720"/>
        <dbReference type="ChEBI" id="CHEBI:83411"/>
        <dbReference type="EC" id="3.2.1.31"/>
    </reaction>
</comment>
<sequence>MTSIEWVILTHCIALCTATGILYPRESETREIKSLNGIWDFKVSVNPGEGIKNRWYAEKLSKTGGTIPMPVPSSYNDVTQEKSIREHVGIVWYERTFFVPESWRENSLRVWLRFGSVHYIANVWVNGVEVIYHEIGHLPFQAEITSVVNFGAENRITVAVDNTLTLTSVPQGTLDKIQTINGPKIVQRYTFDFFNYAGIHRSVDIYTTPAVYVDDITVYTDILGTKGIVYFNITYGGLPSGGGDVTCYVSLLDANGDSVSQTSKDDKDGKGFIGKVEINNANFWWPYMMNPNPGYLYTLEVRIETNQWGLSIEDVYRLPVGIRTVHFTNTSLLINGKPVYLRGFGRHEDSDLRGKGLDLVLVAKDYNLLKWIGANAYRTSHYPYAEEIMDFADKEGIMIIDECPSVDTDKFSDVLLTKHKQSLTELIQRDKNRPSVIMWSVANEPRTQYPQAADYFRSVVKHVKNLDTVRPVTAALNQWYSLDKAGQFMDIISFNRYNGWYSEPGRTDIIQINIELEAKQWHQKHNKPVMITEYGADTMPGLHFLPEFIWSEEYQIELLSEHFKAFDNLRNKSFFIGELIWNFADFKTNQATTRVGGNKKGIFTRDRQPKGAAPHVRKRYMQLAQEIDNFEFTGELDKYTAPVTSSQVQNNRIEL</sequence>
<dbReference type="Pfam" id="PF02837">
    <property type="entry name" value="Glyco_hydro_2_N"/>
    <property type="match status" value="1"/>
</dbReference>
<comment type="function">
    <text evidence="1 12">Plays an important role in the degradation of dermatan and keratan sulfates.</text>
</comment>
<evidence type="ECO:0000256" key="6">
    <source>
        <dbReference type="ARBA" id="ARBA00016205"/>
    </source>
</evidence>
<keyword evidence="18" id="KW-1185">Reference proteome</keyword>
<dbReference type="GO" id="GO:0019391">
    <property type="term" value="P:glucuronoside catabolic process"/>
    <property type="evidence" value="ECO:0007669"/>
    <property type="project" value="TreeGrafter"/>
</dbReference>
<dbReference type="GO" id="GO:0004566">
    <property type="term" value="F:beta-glucuronidase activity"/>
    <property type="evidence" value="ECO:0007669"/>
    <property type="project" value="UniProtKB-EC"/>
</dbReference>
<comment type="subunit">
    <text evidence="4 12">Homotetramer.</text>
</comment>
<keyword evidence="10 12" id="KW-0458">Lysosome</keyword>
<evidence type="ECO:0000256" key="4">
    <source>
        <dbReference type="ARBA" id="ARBA00011881"/>
    </source>
</evidence>
<gene>
    <name evidence="17" type="ORF">O3M35_010046</name>
</gene>
<dbReference type="Pfam" id="PF00703">
    <property type="entry name" value="Glyco_hydro_2"/>
    <property type="match status" value="1"/>
</dbReference>
<dbReference type="PANTHER" id="PTHR10066">
    <property type="entry name" value="BETA-GLUCURONIDASE"/>
    <property type="match status" value="1"/>
</dbReference>
<dbReference type="FunFam" id="2.60.40.10:FF:000628">
    <property type="entry name" value="Beta-glucuronidase"/>
    <property type="match status" value="1"/>
</dbReference>
<feature type="domain" description="Glycoside hydrolase family 2 catalytic" evidence="15">
    <location>
        <begin position="326"/>
        <end position="623"/>
    </location>
</feature>
<evidence type="ECO:0000259" key="16">
    <source>
        <dbReference type="Pfam" id="PF02837"/>
    </source>
</evidence>
<dbReference type="Gene3D" id="2.60.40.10">
    <property type="entry name" value="Immunoglobulins"/>
    <property type="match status" value="1"/>
</dbReference>
<evidence type="ECO:0000256" key="11">
    <source>
        <dbReference type="ARBA" id="ARBA00023295"/>
    </source>
</evidence>
<evidence type="ECO:0000313" key="18">
    <source>
        <dbReference type="Proteomes" id="UP001461498"/>
    </source>
</evidence>
<dbReference type="PANTHER" id="PTHR10066:SF67">
    <property type="entry name" value="BETA-GLUCURONIDASE"/>
    <property type="match status" value="1"/>
</dbReference>
<reference evidence="17 18" key="1">
    <citation type="submission" date="2022-12" db="EMBL/GenBank/DDBJ databases">
        <title>Chromosome-level genome assembly of true bugs.</title>
        <authorList>
            <person name="Ma L."/>
            <person name="Li H."/>
        </authorList>
    </citation>
    <scope>NUCLEOTIDE SEQUENCE [LARGE SCALE GENOMIC DNA]</scope>
    <source>
        <strain evidence="17">Lab_2022b</strain>
    </source>
</reference>
<dbReference type="InterPro" id="IPR023230">
    <property type="entry name" value="Glyco_hydro_2_CS"/>
</dbReference>
<dbReference type="Gene3D" id="2.60.120.260">
    <property type="entry name" value="Galactose-binding domain-like"/>
    <property type="match status" value="1"/>
</dbReference>
<comment type="activity regulation">
    <text evidence="12">Inhibited by L-aspartic acid.</text>
</comment>
<evidence type="ECO:0000256" key="1">
    <source>
        <dbReference type="ARBA" id="ARBA00003025"/>
    </source>
</evidence>
<dbReference type="InterPro" id="IPR008979">
    <property type="entry name" value="Galactose-bd-like_sf"/>
</dbReference>
<dbReference type="EMBL" id="JAPXFL010000007">
    <property type="protein sequence ID" value="KAK9503501.1"/>
    <property type="molecule type" value="Genomic_DNA"/>
</dbReference>
<dbReference type="EC" id="3.2.1.31" evidence="5 12"/>
<feature type="chain" id="PRO_5043822254" description="Beta-glucuronidase" evidence="13">
    <location>
        <begin position="19"/>
        <end position="655"/>
    </location>
</feature>
<evidence type="ECO:0000259" key="14">
    <source>
        <dbReference type="Pfam" id="PF00703"/>
    </source>
</evidence>
<keyword evidence="8 12" id="KW-0378">Hydrolase</keyword>
<dbReference type="SUPFAM" id="SSF49785">
    <property type="entry name" value="Galactose-binding domain-like"/>
    <property type="match status" value="1"/>
</dbReference>
<keyword evidence="11 12" id="KW-0326">Glycosidase</keyword>
<dbReference type="GO" id="GO:0005764">
    <property type="term" value="C:lysosome"/>
    <property type="evidence" value="ECO:0007669"/>
    <property type="project" value="UniProtKB-SubCell"/>
</dbReference>
<feature type="domain" description="Glycoside hydrolase family 2 immunoglobulin-like beta-sandwich" evidence="14">
    <location>
        <begin position="211"/>
        <end position="323"/>
    </location>
</feature>
<dbReference type="Pfam" id="PF02836">
    <property type="entry name" value="Glyco_hydro_2_C"/>
    <property type="match status" value="1"/>
</dbReference>
<dbReference type="SUPFAM" id="SSF49303">
    <property type="entry name" value="beta-Galactosidase/glucuronidase domain"/>
    <property type="match status" value="1"/>
</dbReference>
<evidence type="ECO:0000256" key="13">
    <source>
        <dbReference type="SAM" id="SignalP"/>
    </source>
</evidence>
<dbReference type="InterPro" id="IPR013783">
    <property type="entry name" value="Ig-like_fold"/>
</dbReference>
<dbReference type="Proteomes" id="UP001461498">
    <property type="component" value="Unassembled WGS sequence"/>
</dbReference>
<evidence type="ECO:0000256" key="7">
    <source>
        <dbReference type="ARBA" id="ARBA00022729"/>
    </source>
</evidence>
<evidence type="ECO:0000259" key="15">
    <source>
        <dbReference type="Pfam" id="PF02836"/>
    </source>
</evidence>
<evidence type="ECO:0000256" key="3">
    <source>
        <dbReference type="ARBA" id="ARBA00007401"/>
    </source>
</evidence>